<dbReference type="Proteomes" id="UP001060085">
    <property type="component" value="Linkage Group LG08"/>
</dbReference>
<organism evidence="1 2">
    <name type="scientific">Catharanthus roseus</name>
    <name type="common">Madagascar periwinkle</name>
    <name type="synonym">Vinca rosea</name>
    <dbReference type="NCBI Taxonomy" id="4058"/>
    <lineage>
        <taxon>Eukaryota</taxon>
        <taxon>Viridiplantae</taxon>
        <taxon>Streptophyta</taxon>
        <taxon>Embryophyta</taxon>
        <taxon>Tracheophyta</taxon>
        <taxon>Spermatophyta</taxon>
        <taxon>Magnoliopsida</taxon>
        <taxon>eudicotyledons</taxon>
        <taxon>Gunneridae</taxon>
        <taxon>Pentapetalae</taxon>
        <taxon>asterids</taxon>
        <taxon>lamiids</taxon>
        <taxon>Gentianales</taxon>
        <taxon>Apocynaceae</taxon>
        <taxon>Rauvolfioideae</taxon>
        <taxon>Vinceae</taxon>
        <taxon>Catharanthinae</taxon>
        <taxon>Catharanthus</taxon>
    </lineage>
</organism>
<gene>
    <name evidence="1" type="ORF">M9H77_33799</name>
</gene>
<reference evidence="2" key="1">
    <citation type="journal article" date="2023" name="Nat. Plants">
        <title>Single-cell RNA sequencing provides a high-resolution roadmap for understanding the multicellular compartmentation of specialized metabolism.</title>
        <authorList>
            <person name="Sun S."/>
            <person name="Shen X."/>
            <person name="Li Y."/>
            <person name="Li Y."/>
            <person name="Wang S."/>
            <person name="Li R."/>
            <person name="Zhang H."/>
            <person name="Shen G."/>
            <person name="Guo B."/>
            <person name="Wei J."/>
            <person name="Xu J."/>
            <person name="St-Pierre B."/>
            <person name="Chen S."/>
            <person name="Sun C."/>
        </authorList>
    </citation>
    <scope>NUCLEOTIDE SEQUENCE [LARGE SCALE GENOMIC DNA]</scope>
</reference>
<dbReference type="EMBL" id="CM044708">
    <property type="protein sequence ID" value="KAI5647794.1"/>
    <property type="molecule type" value="Genomic_DNA"/>
</dbReference>
<sequence length="573" mass="65344">MNSDEHEYEYLKKTGAVPSDDKLKDQVNGSHKIDPSKNSDPSQRPRQKSHRHDENFDHQVKHSTIKDESDQDENDWNSSLSSHLFSIGRERNEREKSRRRRESKNRDRVREDKSRKKKVGDKIRERNGDRCSDGGKRNRDSVYVRDTEKEREQERSNRDRNRSERYRAECDRERSQDKGRSYDMEYKEIEPMSEVRENVPESRRIKEEKEEVPESEADDERDKRTVFAYQISLKADEKDVYEFFSRAGKVRDVRLIMDRNSRCSKGVGYIEFYDVMSVPVAIALSGQSLLGQPVMVKPSEAEKNLVQSTTVAAGKTGLIGCYSWEGRQLHVSNLHVNIKEDQLHEVFEPFGKIELVQLPLDRETRQRKGYGFVQFARHEDARAALSLDGQLEIAGHVMKVSATADHTNGQEVVASAGDFDDDRSDGMGVAGSVGAAPAISPPFVPIGQIPIPVPAGFPTSTFSIPDALPLSYTIGNPSECLLLKNMFDPKLEPEPDFDQDIKDDVKDKCTKFGELKHVYVDKNSAGFVYLRFQQSESALAAQRALHGRWFAGKMITATFLVPENYNTKFPESK</sequence>
<comment type="caution">
    <text evidence="1">The sequence shown here is derived from an EMBL/GenBank/DDBJ whole genome shotgun (WGS) entry which is preliminary data.</text>
</comment>
<name>A0ACB9ZJG2_CATRO</name>
<evidence type="ECO:0000313" key="1">
    <source>
        <dbReference type="EMBL" id="KAI5647794.1"/>
    </source>
</evidence>
<proteinExistence type="predicted"/>
<accession>A0ACB9ZJG2</accession>
<protein>
    <submittedName>
        <fullName evidence="1">Uncharacterized protein</fullName>
    </submittedName>
</protein>
<evidence type="ECO:0000313" key="2">
    <source>
        <dbReference type="Proteomes" id="UP001060085"/>
    </source>
</evidence>
<keyword evidence="2" id="KW-1185">Reference proteome</keyword>